<dbReference type="InterPro" id="IPR050312">
    <property type="entry name" value="IolE/XylAMocC-like"/>
</dbReference>
<sequence length="277" mass="31247">MTTLKIGARGHDLIDQTPEGIIAYARQAGIDGLQLAVHRSWVEAWQARDIDTMVANIQQLQQGGISIFLLASYFNPAHSDTDFLKSEMERVRFNIELARRCNVGVVGSETGSLNDNDWTWHPDNHSAASFKKVERTFEQLKPELEQAGCDFLVEAVKDHIIYDANCLASLNTRLGDNFKVTLDLANLLDADNAGNWREILVDFLSQHGERIRLFHFKNFILQGRDKIPTSLEHGLIDYVEVLAVLEQSQLAHIPIIVEELTGDPLLESVAYLRRLSQ</sequence>
<dbReference type="Pfam" id="PF01261">
    <property type="entry name" value="AP_endonuc_2"/>
    <property type="match status" value="1"/>
</dbReference>
<dbReference type="Proteomes" id="UP000078407">
    <property type="component" value="Unassembled WGS sequence"/>
</dbReference>
<dbReference type="Gene3D" id="3.20.20.150">
    <property type="entry name" value="Divalent-metal-dependent TIM barrel enzymes"/>
    <property type="match status" value="1"/>
</dbReference>
<keyword evidence="3" id="KW-1185">Reference proteome</keyword>
<dbReference type="InterPro" id="IPR036237">
    <property type="entry name" value="Xyl_isomerase-like_sf"/>
</dbReference>
<dbReference type="PANTHER" id="PTHR12110">
    <property type="entry name" value="HYDROXYPYRUVATE ISOMERASE"/>
    <property type="match status" value="1"/>
</dbReference>
<evidence type="ECO:0000313" key="2">
    <source>
        <dbReference type="EMBL" id="OAT33426.1"/>
    </source>
</evidence>
<feature type="domain" description="Xylose isomerase-like TIM barrel" evidence="1">
    <location>
        <begin position="22"/>
        <end position="274"/>
    </location>
</feature>
<evidence type="ECO:0000259" key="1">
    <source>
        <dbReference type="Pfam" id="PF01261"/>
    </source>
</evidence>
<protein>
    <recommendedName>
        <fullName evidence="1">Xylose isomerase-like TIM barrel domain-containing protein</fullName>
    </recommendedName>
</protein>
<organism evidence="2 3">
    <name type="scientific">Buttiauxella ferragutiae ATCC 51602</name>
    <dbReference type="NCBI Taxonomy" id="1354252"/>
    <lineage>
        <taxon>Bacteria</taxon>
        <taxon>Pseudomonadati</taxon>
        <taxon>Pseudomonadota</taxon>
        <taxon>Gammaproteobacteria</taxon>
        <taxon>Enterobacterales</taxon>
        <taxon>Enterobacteriaceae</taxon>
        <taxon>Buttiauxella</taxon>
    </lineage>
</organism>
<proteinExistence type="predicted"/>
<comment type="caution">
    <text evidence="2">The sequence shown here is derived from an EMBL/GenBank/DDBJ whole genome shotgun (WGS) entry which is preliminary data.</text>
</comment>
<evidence type="ECO:0000313" key="3">
    <source>
        <dbReference type="Proteomes" id="UP000078407"/>
    </source>
</evidence>
<dbReference type="EMBL" id="LXEQ01000001">
    <property type="protein sequence ID" value="OAT33426.1"/>
    <property type="molecule type" value="Genomic_DNA"/>
</dbReference>
<gene>
    <name evidence="2" type="ORF">M976_00173</name>
</gene>
<accession>A0ABX2WEH4</accession>
<dbReference type="SUPFAM" id="SSF51658">
    <property type="entry name" value="Xylose isomerase-like"/>
    <property type="match status" value="1"/>
</dbReference>
<name>A0ABX2WEH4_9ENTR</name>
<reference evidence="2 3" key="1">
    <citation type="submission" date="2016-04" db="EMBL/GenBank/DDBJ databases">
        <title>ATOL: Assembling a taxonomically balanced genome-scale reconstruction of the evolutionary history of the Enterobacteriaceae.</title>
        <authorList>
            <person name="Plunkett G.III."/>
            <person name="Neeno-Eckwall E.C."/>
            <person name="Glasner J.D."/>
            <person name="Perna N.T."/>
        </authorList>
    </citation>
    <scope>NUCLEOTIDE SEQUENCE [LARGE SCALE GENOMIC DNA]</scope>
    <source>
        <strain evidence="2 3">ATCC 51602</strain>
    </source>
</reference>
<dbReference type="InterPro" id="IPR013022">
    <property type="entry name" value="Xyl_isomerase-like_TIM-brl"/>
</dbReference>
<dbReference type="RefSeq" id="WP_064540026.1">
    <property type="nucleotide sequence ID" value="NZ_LXEQ01000001.1"/>
</dbReference>